<dbReference type="RefSeq" id="WP_289231063.1">
    <property type="nucleotide sequence ID" value="NZ_AP027735.1"/>
</dbReference>
<dbReference type="SUPFAM" id="SSF46785">
    <property type="entry name" value="Winged helix' DNA-binding domain"/>
    <property type="match status" value="1"/>
</dbReference>
<evidence type="ECO:0000256" key="2">
    <source>
        <dbReference type="ARBA" id="ARBA00023125"/>
    </source>
</evidence>
<dbReference type="Pfam" id="PF01614">
    <property type="entry name" value="IclR_C"/>
    <property type="match status" value="1"/>
</dbReference>
<proteinExistence type="predicted"/>
<sequence length="211" mass="22621">MSPSPQSEPADLGGETSQTMDRGLALLRLLTTSRSQGATVTELATDLGVGRPVVYRLLASLAREDLVARRADGRVGPGMGLLRLAVSVRPLVVEAAVPHLRRLADTVRATAHLTLAEHGEALAVAVVEPTVSDLHVAYRVGSRHPLEAGAAGRAILLGRADRSGRTSSSPTPSCSPVRTASRRRCAARPGWRRRSGWWRCTRSTRRASGRW</sequence>
<dbReference type="PROSITE" id="PS51078">
    <property type="entry name" value="ICLR_ED"/>
    <property type="match status" value="1"/>
</dbReference>
<dbReference type="SMART" id="SM00346">
    <property type="entry name" value="HTH_ICLR"/>
    <property type="match status" value="1"/>
</dbReference>
<reference evidence="7" key="1">
    <citation type="journal article" date="2014" name="Int. J. Syst. Evol. Microbiol.">
        <title>Complete genome of a new Firmicutes species belonging to the dominant human colonic microbiota ('Ruminococcus bicirculans') reveals two chromosomes and a selective capacity to utilize plant glucans.</title>
        <authorList>
            <consortium name="NISC Comparative Sequencing Program"/>
            <person name="Wegmann U."/>
            <person name="Louis P."/>
            <person name="Goesmann A."/>
            <person name="Henrissat B."/>
            <person name="Duncan S.H."/>
            <person name="Flint H.J."/>
        </authorList>
    </citation>
    <scope>NUCLEOTIDE SEQUENCE</scope>
    <source>
        <strain evidence="7">NBRC 110608</strain>
    </source>
</reference>
<dbReference type="Gene3D" id="3.30.450.40">
    <property type="match status" value="1"/>
</dbReference>
<dbReference type="SUPFAM" id="SSF55781">
    <property type="entry name" value="GAF domain-like"/>
    <property type="match status" value="1"/>
</dbReference>
<keyword evidence="2" id="KW-0238">DNA-binding</keyword>
<dbReference type="InterPro" id="IPR011991">
    <property type="entry name" value="ArsR-like_HTH"/>
</dbReference>
<evidence type="ECO:0000256" key="4">
    <source>
        <dbReference type="SAM" id="MobiDB-lite"/>
    </source>
</evidence>
<dbReference type="InterPro" id="IPR014757">
    <property type="entry name" value="Tscrpt_reg_IclR_C"/>
</dbReference>
<feature type="compositionally biased region" description="Low complexity" evidence="4">
    <location>
        <begin position="165"/>
        <end position="179"/>
    </location>
</feature>
<feature type="domain" description="HTH iclR-type" evidence="5">
    <location>
        <begin position="17"/>
        <end position="79"/>
    </location>
</feature>
<dbReference type="CDD" id="cd00090">
    <property type="entry name" value="HTH_ARSR"/>
    <property type="match status" value="1"/>
</dbReference>
<evidence type="ECO:0000256" key="1">
    <source>
        <dbReference type="ARBA" id="ARBA00023015"/>
    </source>
</evidence>
<dbReference type="InterPro" id="IPR036388">
    <property type="entry name" value="WH-like_DNA-bd_sf"/>
</dbReference>
<gene>
    <name evidence="7" type="ORF">GCM10025872_24220</name>
</gene>
<accession>A0ABN6YN01</accession>
<dbReference type="InterPro" id="IPR005471">
    <property type="entry name" value="Tscrpt_reg_IclR_N"/>
</dbReference>
<feature type="region of interest" description="Disordered" evidence="4">
    <location>
        <begin position="160"/>
        <end position="181"/>
    </location>
</feature>
<evidence type="ECO:0000259" key="6">
    <source>
        <dbReference type="PROSITE" id="PS51078"/>
    </source>
</evidence>
<dbReference type="PROSITE" id="PS51077">
    <property type="entry name" value="HTH_ICLR"/>
    <property type="match status" value="1"/>
</dbReference>
<dbReference type="InterPro" id="IPR036390">
    <property type="entry name" value="WH_DNA-bd_sf"/>
</dbReference>
<dbReference type="EMBL" id="AP027735">
    <property type="protein sequence ID" value="BDZ58765.1"/>
    <property type="molecule type" value="Genomic_DNA"/>
</dbReference>
<dbReference type="PANTHER" id="PTHR30136:SF24">
    <property type="entry name" value="HTH-TYPE TRANSCRIPTIONAL REPRESSOR ALLR"/>
    <property type="match status" value="1"/>
</dbReference>
<evidence type="ECO:0000256" key="3">
    <source>
        <dbReference type="ARBA" id="ARBA00023163"/>
    </source>
</evidence>
<evidence type="ECO:0000313" key="7">
    <source>
        <dbReference type="EMBL" id="BDZ58765.1"/>
    </source>
</evidence>
<keyword evidence="1" id="KW-0805">Transcription regulation</keyword>
<keyword evidence="3" id="KW-0804">Transcription</keyword>
<dbReference type="InterPro" id="IPR029016">
    <property type="entry name" value="GAF-like_dom_sf"/>
</dbReference>
<dbReference type="Gene3D" id="1.10.10.10">
    <property type="entry name" value="Winged helix-like DNA-binding domain superfamily/Winged helix DNA-binding domain"/>
    <property type="match status" value="1"/>
</dbReference>
<feature type="domain" description="IclR-ED" evidence="6">
    <location>
        <begin position="80"/>
        <end position="211"/>
    </location>
</feature>
<protein>
    <recommendedName>
        <fullName evidence="8">HTH iclR-type domain-containing protein</fullName>
    </recommendedName>
</protein>
<evidence type="ECO:0008006" key="8">
    <source>
        <dbReference type="Google" id="ProtNLM"/>
    </source>
</evidence>
<organism evidence="7">
    <name type="scientific">Barrientosiimonas endolithica</name>
    <dbReference type="NCBI Taxonomy" id="1535208"/>
    <lineage>
        <taxon>Bacteria</taxon>
        <taxon>Bacillati</taxon>
        <taxon>Actinomycetota</taxon>
        <taxon>Actinomycetes</taxon>
        <taxon>Micrococcales</taxon>
        <taxon>Dermacoccaceae</taxon>
        <taxon>Barrientosiimonas</taxon>
    </lineage>
</organism>
<dbReference type="Pfam" id="PF09339">
    <property type="entry name" value="HTH_IclR"/>
    <property type="match status" value="1"/>
</dbReference>
<name>A0ABN6YN01_9MICO</name>
<reference evidence="7" key="2">
    <citation type="submission" date="2023-02" db="EMBL/GenBank/DDBJ databases">
        <authorList>
            <person name="Sun Q."/>
            <person name="Mori K."/>
        </authorList>
    </citation>
    <scope>NUCLEOTIDE SEQUENCE</scope>
    <source>
        <strain evidence="7">NBRC 110608</strain>
    </source>
</reference>
<evidence type="ECO:0000259" key="5">
    <source>
        <dbReference type="PROSITE" id="PS51077"/>
    </source>
</evidence>
<dbReference type="InterPro" id="IPR050707">
    <property type="entry name" value="HTH_MetabolicPath_Reg"/>
</dbReference>
<dbReference type="PANTHER" id="PTHR30136">
    <property type="entry name" value="HELIX-TURN-HELIX TRANSCRIPTIONAL REGULATOR, ICLR FAMILY"/>
    <property type="match status" value="1"/>
</dbReference>